<protein>
    <submittedName>
        <fullName evidence="1">Uncharacterized protein</fullName>
    </submittedName>
</protein>
<gene>
    <name evidence="1" type="ORF">QQ56_18710</name>
</gene>
<dbReference type="EMBL" id="AAGLCG010000061">
    <property type="protein sequence ID" value="EBP2342082.1"/>
    <property type="molecule type" value="Genomic_DNA"/>
</dbReference>
<sequence length="94" mass="10914">MRNERNIKNNLAYYLVDLAEAVCALSVVWESRGIDNHIDDKTISAINFISREIYDRNMALDVFLEDEDLKEFKSDKDICEILAARKRESASKED</sequence>
<comment type="caution">
    <text evidence="1">The sequence shown here is derived from an EMBL/GenBank/DDBJ whole genome shotgun (WGS) entry which is preliminary data.</text>
</comment>
<dbReference type="AlphaFoldDB" id="A0A5U2WL43"/>
<name>A0A5U2WL43_SALER</name>
<evidence type="ECO:0000313" key="1">
    <source>
        <dbReference type="EMBL" id="EBP2342082.1"/>
    </source>
</evidence>
<reference evidence="1" key="1">
    <citation type="submission" date="2018-07" db="EMBL/GenBank/DDBJ databases">
        <authorList>
            <consortium name="GenomeTrakr network: Whole genome sequencing for foodborne pathogen traceback"/>
        </authorList>
    </citation>
    <scope>NUCLEOTIDE SEQUENCE</scope>
    <source>
        <strain evidence="1">FLUFL-694</strain>
    </source>
</reference>
<accession>A0A5U2WL43</accession>
<organism evidence="1">
    <name type="scientific">Salmonella enterica</name>
    <name type="common">Salmonella choleraesuis</name>
    <dbReference type="NCBI Taxonomy" id="28901"/>
    <lineage>
        <taxon>Bacteria</taxon>
        <taxon>Pseudomonadati</taxon>
        <taxon>Pseudomonadota</taxon>
        <taxon>Gammaproteobacteria</taxon>
        <taxon>Enterobacterales</taxon>
        <taxon>Enterobacteriaceae</taxon>
        <taxon>Salmonella</taxon>
    </lineage>
</organism>
<proteinExistence type="predicted"/>